<dbReference type="GeneTree" id="ENSGT00730000111690"/>
<reference evidence="3" key="2">
    <citation type="submission" date="2025-09" db="UniProtKB">
        <authorList>
            <consortium name="Ensembl"/>
        </authorList>
    </citation>
    <scope>IDENTIFICATION</scope>
</reference>
<organism evidence="3 4">
    <name type="scientific">Labrus bergylta</name>
    <name type="common">ballan wrasse</name>
    <dbReference type="NCBI Taxonomy" id="56723"/>
    <lineage>
        <taxon>Eukaryota</taxon>
        <taxon>Metazoa</taxon>
        <taxon>Chordata</taxon>
        <taxon>Craniata</taxon>
        <taxon>Vertebrata</taxon>
        <taxon>Euteleostomi</taxon>
        <taxon>Actinopterygii</taxon>
        <taxon>Neopterygii</taxon>
        <taxon>Teleostei</taxon>
        <taxon>Neoteleostei</taxon>
        <taxon>Acanthomorphata</taxon>
        <taxon>Eupercaria</taxon>
        <taxon>Labriformes</taxon>
        <taxon>Labridae</taxon>
        <taxon>Labrus</taxon>
    </lineage>
</organism>
<evidence type="ECO:0000313" key="3">
    <source>
        <dbReference type="Ensembl" id="ENSLBEP00000031375.1"/>
    </source>
</evidence>
<evidence type="ECO:0000256" key="2">
    <source>
        <dbReference type="SAM" id="SignalP"/>
    </source>
</evidence>
<name>A0A3Q3NBB3_9LABR</name>
<reference evidence="3" key="1">
    <citation type="submission" date="2025-08" db="UniProtKB">
        <authorList>
            <consortium name="Ensembl"/>
        </authorList>
    </citation>
    <scope>IDENTIFICATION</scope>
</reference>
<keyword evidence="1" id="KW-0472">Membrane</keyword>
<dbReference type="PANTHER" id="PTHR38706">
    <property type="entry name" value="SI:CH211-198C19.1-RELATED"/>
    <property type="match status" value="1"/>
</dbReference>
<dbReference type="AlphaFoldDB" id="A0A3Q3NBB3"/>
<protein>
    <submittedName>
        <fullName evidence="3">Uncharacterized LOC110001301</fullName>
    </submittedName>
</protein>
<feature type="chain" id="PRO_5018713040" evidence="2">
    <location>
        <begin position="33"/>
        <end position="330"/>
    </location>
</feature>
<dbReference type="Ensembl" id="ENSLBET00000032800.1">
    <property type="protein sequence ID" value="ENSLBEP00000031375.1"/>
    <property type="gene ID" value="ENSLBEG00000023678.1"/>
</dbReference>
<keyword evidence="1" id="KW-1133">Transmembrane helix</keyword>
<feature type="transmembrane region" description="Helical" evidence="1">
    <location>
        <begin position="303"/>
        <end position="324"/>
    </location>
</feature>
<dbReference type="Proteomes" id="UP000261660">
    <property type="component" value="Unplaced"/>
</dbReference>
<keyword evidence="4" id="KW-1185">Reference proteome</keyword>
<sequence>MNSQFGRPFPRHGLQLLFWFAKDCVICELVQCVVIMKLVSDCHPEKGCFGFHLFGNVEELLPVLDRRRKHKKQVAYYEVGNLNTETYPASEDLPAYVTQNYGINGDYNTDRIIIGYQVRSRVVETIYITKHNGDFSGSFSPDDTYEISSELIRALQCPHMDLPSFLTQMGFYQDIPVVKYCDADVIHEQTEQLFDIFDTFAGFKETTQQSDAFGFFSEIHSAMKKGCTTMSMCHHTTTDLLVTVMCNMTAGHLKQARDQELRGKVMSCLVWRSVIKVRQHLFMSLCSWQFKDWLKIMFITPKLLCLILAPSWFLSCLPSFSYIWHQIKVK</sequence>
<keyword evidence="1" id="KW-0812">Transmembrane</keyword>
<evidence type="ECO:0000256" key="1">
    <source>
        <dbReference type="SAM" id="Phobius"/>
    </source>
</evidence>
<proteinExistence type="predicted"/>
<keyword evidence="2" id="KW-0732">Signal</keyword>
<dbReference type="PANTHER" id="PTHR38706:SF2">
    <property type="match status" value="1"/>
</dbReference>
<accession>A0A3Q3NBB3</accession>
<dbReference type="InParanoid" id="A0A3Q3NBB3"/>
<evidence type="ECO:0000313" key="4">
    <source>
        <dbReference type="Proteomes" id="UP000261660"/>
    </source>
</evidence>
<feature type="signal peptide" evidence="2">
    <location>
        <begin position="1"/>
        <end position="32"/>
    </location>
</feature>